<dbReference type="EMBL" id="JAPZBQ010000001">
    <property type="protein sequence ID" value="KAJ5352999.1"/>
    <property type="molecule type" value="Genomic_DNA"/>
</dbReference>
<dbReference type="GO" id="GO:0005576">
    <property type="term" value="C:extracellular region"/>
    <property type="evidence" value="ECO:0007669"/>
    <property type="project" value="InterPro"/>
</dbReference>
<accession>A0A9W9R688</accession>
<evidence type="ECO:0000256" key="1">
    <source>
        <dbReference type="SAM" id="SignalP"/>
    </source>
</evidence>
<sequence>MAPSILSILAGLAIASSVTAFTCPEEDIAATQCQGPKDCLYPNPDNCNSFIACEISNDGTTGIPHLNDCPPNLEWNENEKICDYPEQSTCSSLNQQSSDLSNEAEPPVNGKLGENFDCAQAKTDQGCSEVECIYANPNSPNSYYQCTTETAYLVQCESDKTYQASIRACK</sequence>
<evidence type="ECO:0000313" key="4">
    <source>
        <dbReference type="Proteomes" id="UP001147695"/>
    </source>
</evidence>
<dbReference type="Gene3D" id="2.170.140.10">
    <property type="entry name" value="Chitin binding domain"/>
    <property type="match status" value="1"/>
</dbReference>
<keyword evidence="1" id="KW-0732">Signal</keyword>
<name>A0A9W9R688_PENBR</name>
<dbReference type="PROSITE" id="PS50940">
    <property type="entry name" value="CHIT_BIND_II"/>
    <property type="match status" value="1"/>
</dbReference>
<dbReference type="InterPro" id="IPR036508">
    <property type="entry name" value="Chitin-bd_dom_sf"/>
</dbReference>
<dbReference type="InterPro" id="IPR002557">
    <property type="entry name" value="Chitin-bd_dom"/>
</dbReference>
<protein>
    <recommendedName>
        <fullName evidence="2">Chitin-binding type-2 domain-containing protein</fullName>
    </recommendedName>
</protein>
<comment type="caution">
    <text evidence="3">The sequence shown here is derived from an EMBL/GenBank/DDBJ whole genome shotgun (WGS) entry which is preliminary data.</text>
</comment>
<organism evidence="3 4">
    <name type="scientific">Penicillium brevicompactum</name>
    <dbReference type="NCBI Taxonomy" id="5074"/>
    <lineage>
        <taxon>Eukaryota</taxon>
        <taxon>Fungi</taxon>
        <taxon>Dikarya</taxon>
        <taxon>Ascomycota</taxon>
        <taxon>Pezizomycotina</taxon>
        <taxon>Eurotiomycetes</taxon>
        <taxon>Eurotiomycetidae</taxon>
        <taxon>Eurotiales</taxon>
        <taxon>Aspergillaceae</taxon>
        <taxon>Penicillium</taxon>
    </lineage>
</organism>
<dbReference type="Proteomes" id="UP001147695">
    <property type="component" value="Unassembled WGS sequence"/>
</dbReference>
<dbReference type="Pfam" id="PF01607">
    <property type="entry name" value="CBM_14"/>
    <property type="match status" value="1"/>
</dbReference>
<dbReference type="GO" id="GO:0008061">
    <property type="term" value="F:chitin binding"/>
    <property type="evidence" value="ECO:0007669"/>
    <property type="project" value="InterPro"/>
</dbReference>
<dbReference type="AlphaFoldDB" id="A0A9W9R688"/>
<dbReference type="SUPFAM" id="SSF57625">
    <property type="entry name" value="Invertebrate chitin-binding proteins"/>
    <property type="match status" value="2"/>
</dbReference>
<evidence type="ECO:0000313" key="3">
    <source>
        <dbReference type="EMBL" id="KAJ5352999.1"/>
    </source>
</evidence>
<feature type="domain" description="Chitin-binding type-2" evidence="2">
    <location>
        <begin position="30"/>
        <end position="92"/>
    </location>
</feature>
<dbReference type="SMART" id="SM00494">
    <property type="entry name" value="ChtBD2"/>
    <property type="match status" value="1"/>
</dbReference>
<feature type="signal peptide" evidence="1">
    <location>
        <begin position="1"/>
        <end position="20"/>
    </location>
</feature>
<gene>
    <name evidence="3" type="ORF">N7452_001973</name>
</gene>
<feature type="chain" id="PRO_5040895690" description="Chitin-binding type-2 domain-containing protein" evidence="1">
    <location>
        <begin position="21"/>
        <end position="170"/>
    </location>
</feature>
<reference evidence="3" key="1">
    <citation type="submission" date="2022-12" db="EMBL/GenBank/DDBJ databases">
        <authorList>
            <person name="Petersen C."/>
        </authorList>
    </citation>
    <scope>NUCLEOTIDE SEQUENCE</scope>
    <source>
        <strain evidence="3">IBT 35673</strain>
    </source>
</reference>
<reference evidence="3" key="2">
    <citation type="journal article" date="2023" name="IMA Fungus">
        <title>Comparative genomic study of the Penicillium genus elucidates a diverse pangenome and 15 lateral gene transfer events.</title>
        <authorList>
            <person name="Petersen C."/>
            <person name="Sorensen T."/>
            <person name="Nielsen M.R."/>
            <person name="Sondergaard T.E."/>
            <person name="Sorensen J.L."/>
            <person name="Fitzpatrick D.A."/>
            <person name="Frisvad J.C."/>
            <person name="Nielsen K.L."/>
        </authorList>
    </citation>
    <scope>NUCLEOTIDE SEQUENCE</scope>
    <source>
        <strain evidence="3">IBT 35673</strain>
    </source>
</reference>
<proteinExistence type="predicted"/>
<evidence type="ECO:0000259" key="2">
    <source>
        <dbReference type="PROSITE" id="PS50940"/>
    </source>
</evidence>